<accession>A0A7Y2EEF0</accession>
<sequence length="181" mass="20233">MGLKMSQLPKELHSLTRVYQRELDMYLKAHRPAINKALKLGGTTSNIEQVLNYTLNKVAQGASYVAPAADESDAEDFSDAAKKAFKAGCEGCANQTVKVLQVAIAKDPNLKGKWICHRFMVGGLLVFEHHAVCLQLKKGSPMDGYIYDPWITQSPQVYTAKNWKSRFNIRSVIGAPRSEWY</sequence>
<proteinExistence type="predicted"/>
<dbReference type="Proteomes" id="UP000547674">
    <property type="component" value="Unassembled WGS sequence"/>
</dbReference>
<evidence type="ECO:0000313" key="1">
    <source>
        <dbReference type="EMBL" id="NNF06478.1"/>
    </source>
</evidence>
<name>A0A7Y2EEF0_UNCEI</name>
<evidence type="ECO:0000313" key="2">
    <source>
        <dbReference type="Proteomes" id="UP000547674"/>
    </source>
</evidence>
<reference evidence="1 2" key="1">
    <citation type="submission" date="2020-03" db="EMBL/GenBank/DDBJ databases">
        <title>Metabolic flexibility allows generalist bacteria to become dominant in a frequently disturbed ecosystem.</title>
        <authorList>
            <person name="Chen Y.-J."/>
            <person name="Leung P.M."/>
            <person name="Bay S.K."/>
            <person name="Hugenholtz P."/>
            <person name="Kessler A.J."/>
            <person name="Shelley G."/>
            <person name="Waite D.W."/>
            <person name="Cook P.L."/>
            <person name="Greening C."/>
        </authorList>
    </citation>
    <scope>NUCLEOTIDE SEQUENCE [LARGE SCALE GENOMIC DNA]</scope>
    <source>
        <strain evidence="1">SS_bin_28</strain>
    </source>
</reference>
<dbReference type="AlphaFoldDB" id="A0A7Y2EEF0"/>
<dbReference type="EMBL" id="JABDJR010000266">
    <property type="protein sequence ID" value="NNF06478.1"/>
    <property type="molecule type" value="Genomic_DNA"/>
</dbReference>
<organism evidence="1 2">
    <name type="scientific">Eiseniibacteriota bacterium</name>
    <dbReference type="NCBI Taxonomy" id="2212470"/>
    <lineage>
        <taxon>Bacteria</taxon>
        <taxon>Candidatus Eiseniibacteriota</taxon>
    </lineage>
</organism>
<protein>
    <submittedName>
        <fullName evidence="1">Uncharacterized protein</fullName>
    </submittedName>
</protein>
<comment type="caution">
    <text evidence="1">The sequence shown here is derived from an EMBL/GenBank/DDBJ whole genome shotgun (WGS) entry which is preliminary data.</text>
</comment>
<gene>
    <name evidence="1" type="ORF">HKN21_06935</name>
</gene>